<evidence type="ECO:0000313" key="1">
    <source>
        <dbReference type="EMBL" id="ACJ83974.1"/>
    </source>
</evidence>
<accession>B7FGU5</accession>
<reference evidence="1" key="1">
    <citation type="submission" date="2008-12" db="EMBL/GenBank/DDBJ databases">
        <title>Medicago truncatula full length cdna cloning project.</title>
        <authorList>
            <person name="Moskal W."/>
            <person name="Chan A."/>
            <person name="Cheung F."/>
            <person name="Xiao Y."/>
            <person name="Town C.D."/>
        </authorList>
    </citation>
    <scope>NUCLEOTIDE SEQUENCE</scope>
</reference>
<organism evidence="1">
    <name type="scientific">Medicago truncatula</name>
    <name type="common">Barrel medic</name>
    <name type="synonym">Medicago tribuloides</name>
    <dbReference type="NCBI Taxonomy" id="3880"/>
    <lineage>
        <taxon>Eukaryota</taxon>
        <taxon>Viridiplantae</taxon>
        <taxon>Streptophyta</taxon>
        <taxon>Embryophyta</taxon>
        <taxon>Tracheophyta</taxon>
        <taxon>Spermatophyta</taxon>
        <taxon>Magnoliopsida</taxon>
        <taxon>eudicotyledons</taxon>
        <taxon>Gunneridae</taxon>
        <taxon>Pentapetalae</taxon>
        <taxon>rosids</taxon>
        <taxon>fabids</taxon>
        <taxon>Fabales</taxon>
        <taxon>Fabaceae</taxon>
        <taxon>Papilionoideae</taxon>
        <taxon>50 kb inversion clade</taxon>
        <taxon>NPAAA clade</taxon>
        <taxon>Hologalegina</taxon>
        <taxon>IRL clade</taxon>
        <taxon>Trifolieae</taxon>
        <taxon>Medicago</taxon>
    </lineage>
</organism>
<proteinExistence type="evidence at transcript level"/>
<dbReference type="EMBL" id="BT051310">
    <property type="protein sequence ID" value="ACJ83974.1"/>
    <property type="molecule type" value="mRNA"/>
</dbReference>
<sequence>MSLKTPTAHPQNTMLTSSANYRTCVITTTIADKNRPSICLLLVFLRSSYRSRILNGANFLLDLGMHFTKSSGFFFHFLQAAPHLVELLHTTGFIVGGGHVDVSFHLSHAWDFTSVNLMLFLIHLSFRFHATKFYCDVN</sequence>
<protein>
    <submittedName>
        <fullName evidence="1">Uncharacterized protein</fullName>
    </submittedName>
</protein>
<dbReference type="AlphaFoldDB" id="B7FGU5"/>
<name>B7FGU5_MEDTR</name>